<feature type="compositionally biased region" description="Polar residues" evidence="8">
    <location>
        <begin position="315"/>
        <end position="327"/>
    </location>
</feature>
<dbReference type="Proteomes" id="UP001162087">
    <property type="component" value="Chromosome 15"/>
</dbReference>
<dbReference type="Pfam" id="PF02671">
    <property type="entry name" value="PAH"/>
    <property type="match status" value="3"/>
</dbReference>
<dbReference type="GO" id="GO:0010628">
    <property type="term" value="P:positive regulation of gene expression"/>
    <property type="evidence" value="ECO:0007669"/>
    <property type="project" value="UniProtKB-ARBA"/>
</dbReference>
<evidence type="ECO:0000313" key="10">
    <source>
        <dbReference type="EMBL" id="CAI4051153.1"/>
    </source>
</evidence>
<dbReference type="InterPro" id="IPR039774">
    <property type="entry name" value="Sin3-like"/>
</dbReference>
<feature type="region of interest" description="Disordered" evidence="8">
    <location>
        <begin position="101"/>
        <end position="124"/>
    </location>
</feature>
<feature type="compositionally biased region" description="Low complexity" evidence="8">
    <location>
        <begin position="1059"/>
        <end position="1071"/>
    </location>
</feature>
<keyword evidence="3" id="KW-0677">Repeat</keyword>
<feature type="compositionally biased region" description="Polar residues" evidence="8">
    <location>
        <begin position="51"/>
        <end position="60"/>
    </location>
</feature>
<feature type="compositionally biased region" description="Acidic residues" evidence="8">
    <location>
        <begin position="1111"/>
        <end position="1124"/>
    </location>
</feature>
<evidence type="ECO:0000256" key="7">
    <source>
        <dbReference type="PROSITE-ProRule" id="PRU00810"/>
    </source>
</evidence>
<evidence type="ECO:0000256" key="3">
    <source>
        <dbReference type="ARBA" id="ARBA00022737"/>
    </source>
</evidence>
<feature type="region of interest" description="Disordered" evidence="8">
    <location>
        <begin position="1503"/>
        <end position="1555"/>
    </location>
</feature>
<feature type="compositionally biased region" description="Polar residues" evidence="8">
    <location>
        <begin position="544"/>
        <end position="559"/>
    </location>
</feature>
<feature type="compositionally biased region" description="Low complexity" evidence="8">
    <location>
        <begin position="35"/>
        <end position="50"/>
    </location>
</feature>
<evidence type="ECO:0000259" key="9">
    <source>
        <dbReference type="SMART" id="SM00761"/>
    </source>
</evidence>
<dbReference type="SUPFAM" id="SSF47762">
    <property type="entry name" value="PAH2 domain"/>
    <property type="match status" value="3"/>
</dbReference>
<feature type="domain" description="Histone deacetylase interacting" evidence="9">
    <location>
        <begin position="765"/>
        <end position="866"/>
    </location>
</feature>
<dbReference type="Pfam" id="PF08295">
    <property type="entry name" value="Sin3_corepress"/>
    <property type="match status" value="1"/>
</dbReference>
<feature type="region of interest" description="Disordered" evidence="8">
    <location>
        <begin position="483"/>
        <end position="579"/>
    </location>
</feature>
<feature type="compositionally biased region" description="Polar residues" evidence="8">
    <location>
        <begin position="1514"/>
        <end position="1534"/>
    </location>
</feature>
<feature type="region of interest" description="Disordered" evidence="8">
    <location>
        <begin position="1056"/>
        <end position="1076"/>
    </location>
</feature>
<feature type="compositionally biased region" description="Polar residues" evidence="8">
    <location>
        <begin position="566"/>
        <end position="579"/>
    </location>
</feature>
<evidence type="ECO:0000256" key="4">
    <source>
        <dbReference type="ARBA" id="ARBA00023015"/>
    </source>
</evidence>
<gene>
    <name evidence="10" type="primary">SKDI15G1520</name>
    <name evidence="10" type="ORF">SKDI_15G1520</name>
</gene>
<organism evidence="10 11">
    <name type="scientific">Saccharomyces kudriavzevii (strain ATCC MYA-4449 / AS 2.2408 / CBS 8840 / NBRC 1802 / NCYC 2889)</name>
    <name type="common">Yeast</name>
    <dbReference type="NCBI Taxonomy" id="226230"/>
    <lineage>
        <taxon>Eukaryota</taxon>
        <taxon>Fungi</taxon>
        <taxon>Dikarya</taxon>
        <taxon>Ascomycota</taxon>
        <taxon>Saccharomycotina</taxon>
        <taxon>Saccharomycetes</taxon>
        <taxon>Saccharomycetales</taxon>
        <taxon>Saccharomycetaceae</taxon>
        <taxon>Saccharomyces</taxon>
    </lineage>
</organism>
<dbReference type="GO" id="GO:0033698">
    <property type="term" value="C:Rpd3L complex"/>
    <property type="evidence" value="ECO:0007669"/>
    <property type="project" value="UniProtKB-ARBA"/>
</dbReference>
<keyword evidence="4" id="KW-0805">Transcription regulation</keyword>
<dbReference type="GeneID" id="80927046"/>
<dbReference type="InterPro" id="IPR036600">
    <property type="entry name" value="PAH_sf"/>
</dbReference>
<dbReference type="Pfam" id="PF16879">
    <property type="entry name" value="Sin3a_C"/>
    <property type="match status" value="1"/>
</dbReference>
<dbReference type="InterPro" id="IPR031693">
    <property type="entry name" value="Sin3_C"/>
</dbReference>
<dbReference type="GO" id="GO:0000122">
    <property type="term" value="P:negative regulation of transcription by RNA polymerase II"/>
    <property type="evidence" value="ECO:0007669"/>
    <property type="project" value="TreeGrafter"/>
</dbReference>
<dbReference type="PANTHER" id="PTHR12346:SF0">
    <property type="entry name" value="SIN3A, ISOFORM G"/>
    <property type="match status" value="1"/>
</dbReference>
<dbReference type="RefSeq" id="XP_056085021.1">
    <property type="nucleotide sequence ID" value="XM_056231176.1"/>
</dbReference>
<comment type="subcellular location">
    <subcellularLocation>
        <location evidence="1 7">Nucleus</location>
    </subcellularLocation>
</comment>
<evidence type="ECO:0000256" key="6">
    <source>
        <dbReference type="ARBA" id="ARBA00023242"/>
    </source>
</evidence>
<dbReference type="FunFam" id="1.20.1160.11:FF:000002">
    <property type="entry name" value="Paired amphipathic helix protein SIN3"/>
    <property type="match status" value="1"/>
</dbReference>
<evidence type="ECO:0000256" key="8">
    <source>
        <dbReference type="SAM" id="MobiDB-lite"/>
    </source>
</evidence>
<dbReference type="PANTHER" id="PTHR12346">
    <property type="entry name" value="SIN3B-RELATED"/>
    <property type="match status" value="1"/>
</dbReference>
<evidence type="ECO:0000256" key="1">
    <source>
        <dbReference type="ARBA" id="ARBA00004123"/>
    </source>
</evidence>
<feature type="compositionally biased region" description="Basic and acidic residues" evidence="8">
    <location>
        <begin position="1503"/>
        <end position="1513"/>
    </location>
</feature>
<evidence type="ECO:0000313" key="11">
    <source>
        <dbReference type="Proteomes" id="UP001162087"/>
    </source>
</evidence>
<dbReference type="Gene3D" id="1.20.1160.11">
    <property type="entry name" value="Paired amphipathic helix"/>
    <property type="match status" value="3"/>
</dbReference>
<dbReference type="InterPro" id="IPR013194">
    <property type="entry name" value="HDAC_interact_dom"/>
</dbReference>
<feature type="region of interest" description="Disordered" evidence="8">
    <location>
        <begin position="1"/>
        <end position="71"/>
    </location>
</feature>
<feature type="region of interest" description="Disordered" evidence="8">
    <location>
        <begin position="168"/>
        <end position="225"/>
    </location>
</feature>
<feature type="region of interest" description="Disordered" evidence="8">
    <location>
        <begin position="315"/>
        <end position="351"/>
    </location>
</feature>
<dbReference type="EMBL" id="OX365910">
    <property type="protein sequence ID" value="CAI4051153.1"/>
    <property type="molecule type" value="Genomic_DNA"/>
</dbReference>
<keyword evidence="6 7" id="KW-0539">Nucleus</keyword>
<feature type="compositionally biased region" description="Polar residues" evidence="8">
    <location>
        <begin position="196"/>
        <end position="216"/>
    </location>
</feature>
<keyword evidence="5" id="KW-0804">Transcription</keyword>
<protein>
    <recommendedName>
        <fullName evidence="9">Histone deacetylase interacting domain-containing protein</fullName>
    </recommendedName>
</protein>
<dbReference type="FunFam" id="1.20.1160.11:FF:000001">
    <property type="entry name" value="Paired amphipathic helix protein Sin3"/>
    <property type="match status" value="1"/>
</dbReference>
<feature type="compositionally biased region" description="Polar residues" evidence="8">
    <location>
        <begin position="1"/>
        <end position="22"/>
    </location>
</feature>
<dbReference type="InterPro" id="IPR003822">
    <property type="entry name" value="PAH"/>
</dbReference>
<accession>A0AA35J976</accession>
<evidence type="ECO:0000256" key="2">
    <source>
        <dbReference type="ARBA" id="ARBA00022491"/>
    </source>
</evidence>
<feature type="compositionally biased region" description="Low complexity" evidence="8">
    <location>
        <begin position="488"/>
        <end position="537"/>
    </location>
</feature>
<dbReference type="FunFam" id="1.20.1160.11:FF:000003">
    <property type="entry name" value="Paired amphipathic helix SIN3-like protein"/>
    <property type="match status" value="1"/>
</dbReference>
<keyword evidence="2" id="KW-0678">Repressor</keyword>
<dbReference type="SMART" id="SM00761">
    <property type="entry name" value="HDAC_interact"/>
    <property type="match status" value="1"/>
</dbReference>
<proteinExistence type="predicted"/>
<dbReference type="GO" id="GO:0003714">
    <property type="term" value="F:transcription corepressor activity"/>
    <property type="evidence" value="ECO:0007669"/>
    <property type="project" value="InterPro"/>
</dbReference>
<evidence type="ECO:0000256" key="5">
    <source>
        <dbReference type="ARBA" id="ARBA00023163"/>
    </source>
</evidence>
<reference evidence="10" key="1">
    <citation type="submission" date="2022-10" db="EMBL/GenBank/DDBJ databases">
        <authorList>
            <person name="Byrne P K."/>
        </authorList>
    </citation>
    <scope>NUCLEOTIDE SEQUENCE</scope>
    <source>
        <strain evidence="10">IFO1802</strain>
    </source>
</reference>
<keyword evidence="11" id="KW-1185">Reference proteome</keyword>
<dbReference type="PROSITE" id="PS51477">
    <property type="entry name" value="PAH"/>
    <property type="match status" value="3"/>
</dbReference>
<sequence length="1555" mass="177359">MSQVWHNSNSQPNDVATSNDAAASNERSDKEPPLQGRQPSFPGQQQQQQRITLPSLSALNANDEDRRDYNGAQPLASHATHILGYSPVHSNIIPSISTDSALKQSHEYHPHPKSSSSSPSLKTAVVDTAPATTLAPALAPLPTAGGASFSLSRFDNPLPINTSVCTKDSKSYNGVQEEEKANQQQIQDQRPAAHSANASEPSSNYVDTSYSVNNENSNDEDPDYRPLNVKDALSYLEQVKFQFSSRPDIYNLFLDIMKDFKSQAIDTPGVIERVSTLFRGYPILIQGFNTFLPQGYRIECSTNPDDPIRVTTPMGTTTVNNNVSPSGRGTVDGQEPSSLSEPDGNAIQPFHNLPMVPSNVYRSEQSQDQKQSLPLSANSVGLSSIHPPEIPPHHQILQGQSLPVQEDAKKNVDVEFSQAISYVNKIKTRFADQPDIYKHFLEILQTYQREQKPINEVYAQVTHLFQNAPDLLEDFKKFLPDSSASANQQVQHAQQHAQQQQEAQMHAQTQAQAQVQAHAQAEVEQQQQKHQQKQQPQFLYPASSYYNHSTNRGVPQQNLPPIGSFSPPTNGSTVHDNYQDQQHMQPPHLVPLPSMVQHGPNMVHQGIANENLPISDLRTSLTDQYAPSTFQQQQQNPPSISPITDLQYGDVPVRPEIDLDPSIVPVVPEPTEPIEDNISLNEEVTFFEKAKRYIGNKHLYTEFLKILNLYSQDILDLDDLVEKVDFYLGSNKELFSWFKNFVGYQEKTKCIENIVHEKHRLDLDLCEAFGPSYKRLPKSDTFMPCSGRDDMCWEILNDEWVGHPVWASEDSGFIAHRKNQYEETLFKIEEERHEYDFYIESNLRTIQCLETIVNKIENMTESEKSDFKLPPGLGHTSMTIYKKVIRKVYDKERGFEIIDALHEHPAVTAPVVLKRLKQKDEEWRRAQREWNKVWRELEQKVFFKSLDHLGLTFKQADKKLLTTKQLISEINSIKVDQTNKKIHWLTPKPKSQLDFDFPDKDIFYDILYLADSFISHTTAYSNPDKERLKDLLKYFISLFFSIPLEKIEKALQFHKENVSESSGSDDGGSSTSRKRPYQQEMSLLDILHRNRYQKLKRSNDEEGKIPQLSEPLDEESNTIEEEELISEEARNPWLTGNLVEEANSQGIIQNRSIFNLFANTNIYIFFRHWTTIYERLLEIKQMNGKITKEVNTRSTVTFAKDLDLLSNQLPEMGLDFIGEDAYKQVLRLSRRLINGDLEHQWFEESLRQAYNNKAFKLYTIDKVTQSLVKHAHTLMADVKTAEIMALFVKDRNAFTTSAKDQIIYRLQVRSYMSNIENMFRIELNKRSLHVSVQYIALDDLTLKEPKADEDKWKYYVTSYGLPHPTEGISHEKLKIPFLERLIEFGQDTDGREVDEEFSPEGISLSTLRIKIQPITYKLHIENGSYDVFTRKAVNKYPTIANDDVHKEMVVQKTALISRFLENAIRSRNDLNEATKSGMQEKLALLKGVTAKVNDENEVKELKTEEDLAAKQEQPKNLPTSDANVITSSISNAPQYGNAEAGESPGPSEKETKIQY</sequence>
<feature type="region of interest" description="Disordered" evidence="8">
    <location>
        <begin position="1097"/>
        <end position="1124"/>
    </location>
</feature>
<name>A0AA35J976_SACK1</name>